<name>A0AAE3ML18_9FLAO</name>
<dbReference type="GO" id="GO:0016811">
    <property type="term" value="F:hydrolase activity, acting on carbon-nitrogen (but not peptide) bonds, in linear amides"/>
    <property type="evidence" value="ECO:0007669"/>
    <property type="project" value="TreeGrafter"/>
</dbReference>
<sequence>MRKSYLILLGSIFILSTTLAQAPKKHSSSESYQLLEKLNFLGSALYIAAHPDDENTRLISYLSNELKARTGYLSITRGDGGQNLIGTELRELLGVLRTQELLAARRVDGGEQFFTRANDFGYSKHPNETLRIWDKEAVLGDVVRVIRNFRPDIIINRFDHRTPGSTHGHHTSSAILSVEAFDIAGSKEAYAEQLQTLSPWQPRRIFFNTSWWFYGSPENFEKANKDNMLQFDIGTYYPMKGLSNNEIAAKASSQHLSQGFGRVSERGSQPEYIELLKGDLPEDKTDLFDGINTTWTRVSGGKAIGEILDKVQANFNFKDPSTHLPELMKAYDLITELEDAHWRAIKTRQMQELIVAVSGLFIEVSAAASEATPGSTADLNIELVNRSKANMRLVSVQLANGRTDRRTIELVNNQKTEFTLQTQINPNTTYTSPYWLAKKGSLGMYKVADPDLIGKPETPRALVVSFNMEIEGKPITFDRDVIHRYSKPDKGELYEPFEILPAATASFKDKVLLFTDVTPKEVPVTVVAHKDNVEGEVELKTAEGWKVDQSIQRFSIDRKGEAVTLNFMLEPPTGEAEEYIYPIIRINGKEITHQLEVIPYSHIPKQSVLLPAEVKVVRLNLNRAGENIAYIPGAGDNVAESLRQIGYHVQVLEPEQIQQGELDKFDAVVVGIRAYNVSEDLKFRQPLLFEYVENGGTLVLQYNTAGRRDRPYEELAPYPIQLSRDRVTDENSEVIFLAGDHPVLNFPNTITKKDFDGWVQERGLYFPNEWDERFTPVLSMNDEGESPKSGSLLVAPYGKGHYIYTGLSFFRELPAGVPGAFKLFTNILSIGKQDLKKKPNIKG</sequence>
<evidence type="ECO:0000256" key="1">
    <source>
        <dbReference type="SAM" id="SignalP"/>
    </source>
</evidence>
<proteinExistence type="predicted"/>
<comment type="caution">
    <text evidence="2">The sequence shown here is derived from an EMBL/GenBank/DDBJ whole genome shotgun (WGS) entry which is preliminary data.</text>
</comment>
<dbReference type="EMBL" id="JAPFQP010000002">
    <property type="protein sequence ID" value="MCX2719785.1"/>
    <property type="molecule type" value="Genomic_DNA"/>
</dbReference>
<reference evidence="2" key="1">
    <citation type="submission" date="2022-11" db="EMBL/GenBank/DDBJ databases">
        <title>The characterization of three novel Bacteroidetes species and genomic analysis of their roles in tidal elemental geochemical cycles.</title>
        <authorList>
            <person name="Ma K.-J."/>
        </authorList>
    </citation>
    <scope>NUCLEOTIDE SEQUENCE</scope>
    <source>
        <strain evidence="2">M415</strain>
    </source>
</reference>
<dbReference type="AlphaFoldDB" id="A0AAE3ML18"/>
<feature type="signal peptide" evidence="1">
    <location>
        <begin position="1"/>
        <end position="20"/>
    </location>
</feature>
<evidence type="ECO:0000313" key="2">
    <source>
        <dbReference type="EMBL" id="MCX2719785.1"/>
    </source>
</evidence>
<keyword evidence="1" id="KW-0732">Signal</keyword>
<organism evidence="2 3">
    <name type="scientific">Lentiprolixibacter aurantiacus</name>
    <dbReference type="NCBI Taxonomy" id="2993939"/>
    <lineage>
        <taxon>Bacteria</taxon>
        <taxon>Pseudomonadati</taxon>
        <taxon>Bacteroidota</taxon>
        <taxon>Flavobacteriia</taxon>
        <taxon>Flavobacteriales</taxon>
        <taxon>Flavobacteriaceae</taxon>
        <taxon>Lentiprolixibacter</taxon>
    </lineage>
</organism>
<dbReference type="InterPro" id="IPR024078">
    <property type="entry name" value="LmbE-like_dom_sf"/>
</dbReference>
<keyword evidence="3" id="KW-1185">Reference proteome</keyword>
<dbReference type="RefSeq" id="WP_266012804.1">
    <property type="nucleotide sequence ID" value="NZ_JAPFQP010000002.1"/>
</dbReference>
<dbReference type="Pfam" id="PF02585">
    <property type="entry name" value="PIG-L"/>
    <property type="match status" value="1"/>
</dbReference>
<dbReference type="InterPro" id="IPR029062">
    <property type="entry name" value="Class_I_gatase-like"/>
</dbReference>
<protein>
    <submittedName>
        <fullName evidence="2">PIG-L family deacetylase</fullName>
    </submittedName>
</protein>
<dbReference type="SUPFAM" id="SSF52317">
    <property type="entry name" value="Class I glutamine amidotransferase-like"/>
    <property type="match status" value="1"/>
</dbReference>
<dbReference type="PANTHER" id="PTHR12993:SF11">
    <property type="entry name" value="N-ACETYLGLUCOSAMINYL-PHOSPHATIDYLINOSITOL DE-N-ACETYLASE"/>
    <property type="match status" value="1"/>
</dbReference>
<feature type="chain" id="PRO_5042227535" evidence="1">
    <location>
        <begin position="21"/>
        <end position="843"/>
    </location>
</feature>
<gene>
    <name evidence="2" type="ORF">OO016_09235</name>
</gene>
<dbReference type="InterPro" id="IPR003737">
    <property type="entry name" value="GlcNAc_PI_deacetylase-related"/>
</dbReference>
<dbReference type="Gene3D" id="3.40.50.10320">
    <property type="entry name" value="LmbE-like"/>
    <property type="match status" value="1"/>
</dbReference>
<dbReference type="Gene3D" id="3.40.50.880">
    <property type="match status" value="1"/>
</dbReference>
<dbReference type="SUPFAM" id="SSF102588">
    <property type="entry name" value="LmbE-like"/>
    <property type="match status" value="1"/>
</dbReference>
<dbReference type="Proteomes" id="UP001207116">
    <property type="component" value="Unassembled WGS sequence"/>
</dbReference>
<accession>A0AAE3ML18</accession>
<evidence type="ECO:0000313" key="3">
    <source>
        <dbReference type="Proteomes" id="UP001207116"/>
    </source>
</evidence>
<dbReference type="PANTHER" id="PTHR12993">
    <property type="entry name" value="N-ACETYLGLUCOSAMINYL-PHOSPHATIDYLINOSITOL DE-N-ACETYLASE-RELATED"/>
    <property type="match status" value="1"/>
</dbReference>